<dbReference type="AlphaFoldDB" id="A0A0C9MRQ4"/>
<name>A0A0C9MRQ4_SPHPI</name>
<reference evidence="1 2" key="1">
    <citation type="submission" date="2014-08" db="EMBL/GenBank/DDBJ databases">
        <title>Whole genome shotgun sequence of Sphingomonas paucimobilis NBRC 13935.</title>
        <authorList>
            <person name="Hosoyama A."/>
            <person name="Hashimoto M."/>
            <person name="Hosoyama Y."/>
            <person name="Noguchi M."/>
            <person name="Uohara A."/>
            <person name="Ohji S."/>
            <person name="Katano-Makiyama Y."/>
            <person name="Ichikawa N."/>
            <person name="Kimura A."/>
            <person name="Yamazoe A."/>
            <person name="Fujita N."/>
        </authorList>
    </citation>
    <scope>NUCLEOTIDE SEQUENCE [LARGE SCALE GENOMIC DNA]</scope>
    <source>
        <strain evidence="1 2">NBRC 13935</strain>
    </source>
</reference>
<keyword evidence="2" id="KW-1185">Reference proteome</keyword>
<dbReference type="GeneID" id="78527086"/>
<gene>
    <name evidence="1" type="ORF">SP6_17_01450</name>
</gene>
<proteinExistence type="predicted"/>
<dbReference type="RefSeq" id="WP_007403881.1">
    <property type="nucleotide sequence ID" value="NZ_BBJS01000017.1"/>
</dbReference>
<comment type="caution">
    <text evidence="1">The sequence shown here is derived from an EMBL/GenBank/DDBJ whole genome shotgun (WGS) entry which is preliminary data.</text>
</comment>
<sequence length="179" mass="18413">MDEQDLVPRIDMRGFAADMATMRAELSRGLGDAAELGARTIEGSLLRAARTGKFGFEELKATALSVLDQIARAALRQGVGSLGNGAGLLDLLGGLVSGLPGRATGGPVSPDRPYLVGERGPEVFVPTSSGRVETLRPGGGPREVRVAITINAGPGEAGGVLQRSSRQVARAVRAALAED</sequence>
<dbReference type="Proteomes" id="UP000032025">
    <property type="component" value="Unassembled WGS sequence"/>
</dbReference>
<organism evidence="1 2">
    <name type="scientific">Sphingomonas paucimobilis NBRC 13935</name>
    <dbReference type="NCBI Taxonomy" id="1219050"/>
    <lineage>
        <taxon>Bacteria</taxon>
        <taxon>Pseudomonadati</taxon>
        <taxon>Pseudomonadota</taxon>
        <taxon>Alphaproteobacteria</taxon>
        <taxon>Sphingomonadales</taxon>
        <taxon>Sphingomonadaceae</taxon>
        <taxon>Sphingomonas</taxon>
    </lineage>
</organism>
<accession>A0A0C9MRQ4</accession>
<dbReference type="EMBL" id="BBJS01000017">
    <property type="protein sequence ID" value="GAN13426.1"/>
    <property type="molecule type" value="Genomic_DNA"/>
</dbReference>
<protein>
    <submittedName>
        <fullName evidence="1">DNA, contig: SP617</fullName>
    </submittedName>
</protein>
<evidence type="ECO:0000313" key="2">
    <source>
        <dbReference type="Proteomes" id="UP000032025"/>
    </source>
</evidence>
<evidence type="ECO:0000313" key="1">
    <source>
        <dbReference type="EMBL" id="GAN13426.1"/>
    </source>
</evidence>